<organism evidence="10 11">
    <name type="scientific">Adineta ricciae</name>
    <name type="common">Rotifer</name>
    <dbReference type="NCBI Taxonomy" id="249248"/>
    <lineage>
        <taxon>Eukaryota</taxon>
        <taxon>Metazoa</taxon>
        <taxon>Spiralia</taxon>
        <taxon>Gnathifera</taxon>
        <taxon>Rotifera</taxon>
        <taxon>Eurotatoria</taxon>
        <taxon>Bdelloidea</taxon>
        <taxon>Adinetida</taxon>
        <taxon>Adinetidae</taxon>
        <taxon>Adineta</taxon>
    </lineage>
</organism>
<protein>
    <recommendedName>
        <fullName evidence="9">Tr-type G domain-containing protein</fullName>
    </recommendedName>
</protein>
<comment type="catalytic activity">
    <reaction evidence="7">
        <text>GTP + H2O = GDP + phosphate + H(+)</text>
        <dbReference type="Rhea" id="RHEA:19669"/>
        <dbReference type="ChEBI" id="CHEBI:15377"/>
        <dbReference type="ChEBI" id="CHEBI:15378"/>
        <dbReference type="ChEBI" id="CHEBI:37565"/>
        <dbReference type="ChEBI" id="CHEBI:43474"/>
        <dbReference type="ChEBI" id="CHEBI:58189"/>
    </reaction>
    <physiologicalReaction direction="left-to-right" evidence="7">
        <dbReference type="Rhea" id="RHEA:19670"/>
    </physiologicalReaction>
</comment>
<evidence type="ECO:0000313" key="10">
    <source>
        <dbReference type="EMBL" id="CAF1687809.1"/>
    </source>
</evidence>
<evidence type="ECO:0000256" key="7">
    <source>
        <dbReference type="ARBA" id="ARBA00049117"/>
    </source>
</evidence>
<keyword evidence="2" id="KW-0963">Cytoplasm</keyword>
<evidence type="ECO:0000256" key="8">
    <source>
        <dbReference type="SAM" id="MobiDB-lite"/>
    </source>
</evidence>
<comment type="caution">
    <text evidence="10">The sequence shown here is derived from an EMBL/GenBank/DDBJ whole genome shotgun (WGS) entry which is preliminary data.</text>
</comment>
<evidence type="ECO:0000256" key="6">
    <source>
        <dbReference type="ARBA" id="ARBA00023134"/>
    </source>
</evidence>
<dbReference type="Pfam" id="PF00009">
    <property type="entry name" value="GTP_EFTU"/>
    <property type="match status" value="1"/>
</dbReference>
<dbReference type="Proteomes" id="UP000663828">
    <property type="component" value="Unassembled WGS sequence"/>
</dbReference>
<dbReference type="GO" id="GO:0003924">
    <property type="term" value="F:GTPase activity"/>
    <property type="evidence" value="ECO:0007669"/>
    <property type="project" value="InterPro"/>
</dbReference>
<proteinExistence type="predicted"/>
<dbReference type="SUPFAM" id="SSF52540">
    <property type="entry name" value="P-loop containing nucleoside triphosphate hydrolases"/>
    <property type="match status" value="1"/>
</dbReference>
<feature type="non-terminal residue" evidence="10">
    <location>
        <position position="254"/>
    </location>
</feature>
<keyword evidence="4" id="KW-0378">Hydrolase</keyword>
<keyword evidence="5" id="KW-0648">Protein biosynthesis</keyword>
<dbReference type="Gene3D" id="3.40.50.300">
    <property type="entry name" value="P-loop containing nucleotide triphosphate hydrolases"/>
    <property type="match status" value="1"/>
</dbReference>
<dbReference type="GO" id="GO:0005737">
    <property type="term" value="C:cytoplasm"/>
    <property type="evidence" value="ECO:0007669"/>
    <property type="project" value="UniProtKB-SubCell"/>
</dbReference>
<evidence type="ECO:0000256" key="5">
    <source>
        <dbReference type="ARBA" id="ARBA00022917"/>
    </source>
</evidence>
<evidence type="ECO:0000313" key="11">
    <source>
        <dbReference type="Proteomes" id="UP000663828"/>
    </source>
</evidence>
<evidence type="ECO:0000256" key="3">
    <source>
        <dbReference type="ARBA" id="ARBA00022741"/>
    </source>
</evidence>
<evidence type="ECO:0000259" key="9">
    <source>
        <dbReference type="PROSITE" id="PS51722"/>
    </source>
</evidence>
<keyword evidence="6" id="KW-0342">GTP-binding</keyword>
<dbReference type="PRINTS" id="PR00315">
    <property type="entry name" value="ELONGATNFCT"/>
</dbReference>
<keyword evidence="3" id="KW-0547">Nucleotide-binding</keyword>
<feature type="compositionally biased region" description="Polar residues" evidence="8">
    <location>
        <begin position="21"/>
        <end position="33"/>
    </location>
</feature>
<reference evidence="10" key="1">
    <citation type="submission" date="2021-02" db="EMBL/GenBank/DDBJ databases">
        <authorList>
            <person name="Nowell W R."/>
        </authorList>
    </citation>
    <scope>NUCLEOTIDE SEQUENCE</scope>
</reference>
<evidence type="ECO:0000256" key="4">
    <source>
        <dbReference type="ARBA" id="ARBA00022801"/>
    </source>
</evidence>
<keyword evidence="11" id="KW-1185">Reference proteome</keyword>
<feature type="domain" description="Tr-type G" evidence="9">
    <location>
        <begin position="86"/>
        <end position="254"/>
    </location>
</feature>
<dbReference type="InterPro" id="IPR027417">
    <property type="entry name" value="P-loop_NTPase"/>
</dbReference>
<name>A0A816HM88_ADIRI</name>
<dbReference type="InterPro" id="IPR000795">
    <property type="entry name" value="T_Tr_GTP-bd_dom"/>
</dbReference>
<dbReference type="AlphaFoldDB" id="A0A816HM88"/>
<comment type="subcellular location">
    <subcellularLocation>
        <location evidence="1">Cytoplasm</location>
    </subcellularLocation>
</comment>
<evidence type="ECO:0000256" key="2">
    <source>
        <dbReference type="ARBA" id="ARBA00022490"/>
    </source>
</evidence>
<dbReference type="GO" id="GO:0006412">
    <property type="term" value="P:translation"/>
    <property type="evidence" value="ECO:0007669"/>
    <property type="project" value="UniProtKB-KW"/>
</dbReference>
<evidence type="ECO:0000256" key="1">
    <source>
        <dbReference type="ARBA" id="ARBA00004496"/>
    </source>
</evidence>
<gene>
    <name evidence="10" type="ORF">XAT740_LOCUS62568</name>
</gene>
<dbReference type="EMBL" id="CAJNOR010017814">
    <property type="protein sequence ID" value="CAF1687809.1"/>
    <property type="molecule type" value="Genomic_DNA"/>
</dbReference>
<sequence>PLETLPARIATLKISERTDRSVSPQKQSKSTLESPCVTPRQGVSPVAVSRRNETASSSVTSTLKRRPMAIDRTNTLRDYNERLEGRDLLNLVVVGHVDAGKSTLMGHLLVKLKVVDDRTMHKNKVEAARLGKESFSFAFVLDESEEERERGVTMDIAQAQFKTPTKIVNLVDAPGHKDFIPHMINGAAQADVAILVVDGRRGEFETGFEFGGQTREHALLVRSLGVSQLICAVNKMDAIDWSQERFDEIVKKLS</sequence>
<dbReference type="PANTHER" id="PTHR23115">
    <property type="entry name" value="TRANSLATION FACTOR"/>
    <property type="match status" value="1"/>
</dbReference>
<dbReference type="PROSITE" id="PS51722">
    <property type="entry name" value="G_TR_2"/>
    <property type="match status" value="1"/>
</dbReference>
<dbReference type="GO" id="GO:0005525">
    <property type="term" value="F:GTP binding"/>
    <property type="evidence" value="ECO:0007669"/>
    <property type="project" value="UniProtKB-KW"/>
</dbReference>
<dbReference type="FunFam" id="3.40.50.300:FF:000204">
    <property type="entry name" value="Translation elongation factor Tu"/>
    <property type="match status" value="1"/>
</dbReference>
<accession>A0A816HM88</accession>
<dbReference type="InterPro" id="IPR050100">
    <property type="entry name" value="TRAFAC_GTPase_members"/>
</dbReference>
<feature type="region of interest" description="Disordered" evidence="8">
    <location>
        <begin position="15"/>
        <end position="43"/>
    </location>
</feature>
<feature type="non-terminal residue" evidence="10">
    <location>
        <position position="1"/>
    </location>
</feature>